<dbReference type="Proteomes" id="UP000026913">
    <property type="component" value="Chromosome"/>
</dbReference>
<sequence>MYLGFEIEHYEPTNHFRNYRIDRYVDDAETRIDDLARFLIGTYNRRSLLDAEALAAAIFPEAHYDVFLSHSHADQRNAIDFALALGNRGLKVFVDSTVWGFYGDLVRKIIDQTSPHNDETKAEHIHRIHADVHMMLAGALHRTIARAETFVFVRSKESVPLNFGDKARTLSPWIYSELQFSFQVQHATPKRIQDRIQGATLDDVKGFNNMSLESMQHLMAFRAFNDHLPPVRGSDLREWLVELPASIQGNGMLDLLYSRFDLPGQYRRRRESLKL</sequence>
<dbReference type="InterPro" id="IPR035897">
    <property type="entry name" value="Toll_tir_struct_dom_sf"/>
</dbReference>
<evidence type="ECO:0000313" key="1">
    <source>
        <dbReference type="EMBL" id="AHZ68664.1"/>
    </source>
</evidence>
<dbReference type="EMBL" id="CP005960">
    <property type="protein sequence ID" value="AHZ68664.1"/>
    <property type="molecule type" value="Genomic_DNA"/>
</dbReference>
<dbReference type="SUPFAM" id="SSF52200">
    <property type="entry name" value="Toll/Interleukin receptor TIR domain"/>
    <property type="match status" value="1"/>
</dbReference>
<reference evidence="1 2" key="1">
    <citation type="journal article" date="2012" name="J. Bacteriol.">
        <title>Genome sequence of cold-adapted Pseudomonas mandelii strain JR-1.</title>
        <authorList>
            <person name="Jang S.H."/>
            <person name="Kim J."/>
            <person name="Kim J."/>
            <person name="Hong S."/>
            <person name="Lee C."/>
        </authorList>
    </citation>
    <scope>NUCLEOTIDE SEQUENCE [LARGE SCALE GENOMIC DNA]</scope>
    <source>
        <strain evidence="1 2">JR-1</strain>
    </source>
</reference>
<evidence type="ECO:0008006" key="3">
    <source>
        <dbReference type="Google" id="ProtNLM"/>
    </source>
</evidence>
<proteinExistence type="predicted"/>
<dbReference type="HOGENOM" id="CLU_069133_0_0_6"/>
<dbReference type="AlphaFoldDB" id="A0A024E6W7"/>
<accession>A0A024E6W7</accession>
<organism evidence="1 2">
    <name type="scientific">Pseudomonas mandelii JR-1</name>
    <dbReference type="NCBI Taxonomy" id="1147786"/>
    <lineage>
        <taxon>Bacteria</taxon>
        <taxon>Pseudomonadati</taxon>
        <taxon>Pseudomonadota</taxon>
        <taxon>Gammaproteobacteria</taxon>
        <taxon>Pseudomonadales</taxon>
        <taxon>Pseudomonadaceae</taxon>
        <taxon>Pseudomonas</taxon>
    </lineage>
</organism>
<dbReference type="OrthoDB" id="6971689at2"/>
<gene>
    <name evidence="1" type="ORF">OU5_1585</name>
</gene>
<protein>
    <recommendedName>
        <fullName evidence="3">TIR domain-containing protein</fullName>
    </recommendedName>
</protein>
<name>A0A024E6W7_9PSED</name>
<evidence type="ECO:0000313" key="2">
    <source>
        <dbReference type="Proteomes" id="UP000026913"/>
    </source>
</evidence>
<dbReference type="KEGG" id="pman:OU5_1585"/>
<dbReference type="Gene3D" id="3.40.50.10140">
    <property type="entry name" value="Toll/interleukin-1 receptor homology (TIR) domain"/>
    <property type="match status" value="1"/>
</dbReference>
<dbReference type="RefSeq" id="WP_010461391.1">
    <property type="nucleotide sequence ID" value="NZ_CP005960.1"/>
</dbReference>